<evidence type="ECO:0000256" key="4">
    <source>
        <dbReference type="ARBA" id="ARBA00022679"/>
    </source>
</evidence>
<evidence type="ECO:0000259" key="11">
    <source>
        <dbReference type="PROSITE" id="PS50110"/>
    </source>
</evidence>
<feature type="modified residue" description="4-aspartylphosphate" evidence="9">
    <location>
        <position position="682"/>
    </location>
</feature>
<dbReference type="CDD" id="cd00130">
    <property type="entry name" value="PAS"/>
    <property type="match status" value="2"/>
</dbReference>
<dbReference type="PRINTS" id="PR00344">
    <property type="entry name" value="BCTRLSENSOR"/>
</dbReference>
<reference evidence="14" key="1">
    <citation type="submission" date="2017-07" db="EMBL/GenBank/DDBJ databases">
        <title>The cable genome - Insights into the physiology and evolution of filamentous bacteria capable of sulfide oxidation via long distance electron transfer.</title>
        <authorList>
            <person name="Thorup C."/>
            <person name="Bjerg J.T."/>
            <person name="Schreiber L."/>
            <person name="Nielsen L.P."/>
            <person name="Kjeldsen K.U."/>
            <person name="Boesen T."/>
            <person name="Boggild A."/>
            <person name="Meysman F."/>
            <person name="Geelhoed J."/>
            <person name="Schramm A."/>
        </authorList>
    </citation>
    <scope>NUCLEOTIDE SEQUENCE [LARGE SCALE GENOMIC DNA]</scope>
    <source>
        <strain evidence="14">GS</strain>
    </source>
</reference>
<dbReference type="NCBIfam" id="TIGR00229">
    <property type="entry name" value="sensory_box"/>
    <property type="match status" value="2"/>
</dbReference>
<organism evidence="14 15">
    <name type="scientific">Candidatus Electronema aureum</name>
    <dbReference type="NCBI Taxonomy" id="2005002"/>
    <lineage>
        <taxon>Bacteria</taxon>
        <taxon>Pseudomonadati</taxon>
        <taxon>Thermodesulfobacteriota</taxon>
        <taxon>Desulfobulbia</taxon>
        <taxon>Desulfobulbales</taxon>
        <taxon>Desulfobulbaceae</taxon>
        <taxon>Candidatus Electronema</taxon>
    </lineage>
</organism>
<evidence type="ECO:0000256" key="6">
    <source>
        <dbReference type="ARBA" id="ARBA00022777"/>
    </source>
</evidence>
<evidence type="ECO:0000256" key="2">
    <source>
        <dbReference type="ARBA" id="ARBA00012438"/>
    </source>
</evidence>
<dbReference type="Pfam" id="PF00512">
    <property type="entry name" value="HisKA"/>
    <property type="match status" value="1"/>
</dbReference>
<evidence type="ECO:0000259" key="10">
    <source>
        <dbReference type="PROSITE" id="PS50109"/>
    </source>
</evidence>
<dbReference type="Proteomes" id="UP000316238">
    <property type="component" value="Unassembled WGS sequence"/>
</dbReference>
<keyword evidence="3 9" id="KW-0597">Phosphoprotein</keyword>
<evidence type="ECO:0000259" key="12">
    <source>
        <dbReference type="PROSITE" id="PS50112"/>
    </source>
</evidence>
<comment type="caution">
    <text evidence="14">The sequence shown here is derived from an EMBL/GenBank/DDBJ whole genome shotgun (WGS) entry which is preliminary data.</text>
</comment>
<dbReference type="Gene3D" id="3.30.565.10">
    <property type="entry name" value="Histidine kinase-like ATPase, C-terminal domain"/>
    <property type="match status" value="1"/>
</dbReference>
<dbReference type="InterPro" id="IPR003594">
    <property type="entry name" value="HATPase_dom"/>
</dbReference>
<dbReference type="InterPro" id="IPR000014">
    <property type="entry name" value="PAS"/>
</dbReference>
<dbReference type="InterPro" id="IPR005467">
    <property type="entry name" value="His_kinase_dom"/>
</dbReference>
<keyword evidence="15" id="KW-1185">Reference proteome</keyword>
<dbReference type="SUPFAM" id="SSF47384">
    <property type="entry name" value="Homodimeric domain of signal transducing histidine kinase"/>
    <property type="match status" value="1"/>
</dbReference>
<dbReference type="InterPro" id="IPR013656">
    <property type="entry name" value="PAS_4"/>
</dbReference>
<dbReference type="PROSITE" id="PS50110">
    <property type="entry name" value="RESPONSE_REGULATORY"/>
    <property type="match status" value="1"/>
</dbReference>
<evidence type="ECO:0000256" key="3">
    <source>
        <dbReference type="ARBA" id="ARBA00022553"/>
    </source>
</evidence>
<dbReference type="Pfam" id="PF02518">
    <property type="entry name" value="HATPase_c"/>
    <property type="match status" value="1"/>
</dbReference>
<proteinExistence type="predicted"/>
<dbReference type="GO" id="GO:0000155">
    <property type="term" value="F:phosphorelay sensor kinase activity"/>
    <property type="evidence" value="ECO:0007669"/>
    <property type="project" value="InterPro"/>
</dbReference>
<dbReference type="EC" id="2.7.13.3" evidence="2"/>
<dbReference type="PANTHER" id="PTHR45339:SF1">
    <property type="entry name" value="HYBRID SIGNAL TRANSDUCTION HISTIDINE KINASE J"/>
    <property type="match status" value="1"/>
</dbReference>
<dbReference type="SUPFAM" id="SSF55874">
    <property type="entry name" value="ATPase domain of HSP90 chaperone/DNA topoisomerase II/histidine kinase"/>
    <property type="match status" value="1"/>
</dbReference>
<dbReference type="SMART" id="SM00091">
    <property type="entry name" value="PAS"/>
    <property type="match status" value="2"/>
</dbReference>
<feature type="domain" description="PAC" evidence="13">
    <location>
        <begin position="288"/>
        <end position="340"/>
    </location>
</feature>
<dbReference type="AlphaFoldDB" id="A0A521FZI2"/>
<dbReference type="FunFam" id="1.10.287.130:FF:000002">
    <property type="entry name" value="Two-component osmosensing histidine kinase"/>
    <property type="match status" value="1"/>
</dbReference>
<dbReference type="GO" id="GO:0005524">
    <property type="term" value="F:ATP binding"/>
    <property type="evidence" value="ECO:0007669"/>
    <property type="project" value="UniProtKB-KW"/>
</dbReference>
<name>A0A521FZI2_9BACT</name>
<keyword evidence="5" id="KW-0547">Nucleotide-binding</keyword>
<evidence type="ECO:0000313" key="14">
    <source>
        <dbReference type="EMBL" id="TAA74155.1"/>
    </source>
</evidence>
<feature type="domain" description="Response regulatory" evidence="11">
    <location>
        <begin position="633"/>
        <end position="751"/>
    </location>
</feature>
<dbReference type="SUPFAM" id="SSF55785">
    <property type="entry name" value="PYP-like sensor domain (PAS domain)"/>
    <property type="match status" value="2"/>
</dbReference>
<gene>
    <name evidence="14" type="ORF">CDV28_1378</name>
</gene>
<protein>
    <recommendedName>
        <fullName evidence="2">histidine kinase</fullName>
        <ecNumber evidence="2">2.7.13.3</ecNumber>
    </recommendedName>
</protein>
<evidence type="ECO:0000313" key="15">
    <source>
        <dbReference type="Proteomes" id="UP000316238"/>
    </source>
</evidence>
<dbReference type="EMBL" id="NQJD01000037">
    <property type="protein sequence ID" value="TAA74155.1"/>
    <property type="molecule type" value="Genomic_DNA"/>
</dbReference>
<dbReference type="CDD" id="cd17546">
    <property type="entry name" value="REC_hyHK_CKI1_RcsC-like"/>
    <property type="match status" value="1"/>
</dbReference>
<keyword evidence="6" id="KW-0418">Kinase</keyword>
<dbReference type="SMART" id="SM00448">
    <property type="entry name" value="REC"/>
    <property type="match status" value="1"/>
</dbReference>
<keyword evidence="7" id="KW-0067">ATP-binding</keyword>
<dbReference type="InterPro" id="IPR035965">
    <property type="entry name" value="PAS-like_dom_sf"/>
</dbReference>
<dbReference type="PROSITE" id="PS50109">
    <property type="entry name" value="HIS_KIN"/>
    <property type="match status" value="1"/>
</dbReference>
<comment type="catalytic activity">
    <reaction evidence="1">
        <text>ATP + protein L-histidine = ADP + protein N-phospho-L-histidine.</text>
        <dbReference type="EC" id="2.7.13.3"/>
    </reaction>
</comment>
<evidence type="ECO:0000256" key="1">
    <source>
        <dbReference type="ARBA" id="ARBA00000085"/>
    </source>
</evidence>
<dbReference type="PROSITE" id="PS50112">
    <property type="entry name" value="PAS"/>
    <property type="match status" value="1"/>
</dbReference>
<dbReference type="Pfam" id="PF13426">
    <property type="entry name" value="PAS_9"/>
    <property type="match status" value="1"/>
</dbReference>
<feature type="domain" description="PAS" evidence="12">
    <location>
        <begin position="70"/>
        <end position="140"/>
    </location>
</feature>
<dbReference type="InterPro" id="IPR003661">
    <property type="entry name" value="HisK_dim/P_dom"/>
</dbReference>
<dbReference type="SMART" id="SM00387">
    <property type="entry name" value="HATPase_c"/>
    <property type="match status" value="1"/>
</dbReference>
<dbReference type="Gene3D" id="1.10.287.130">
    <property type="match status" value="1"/>
</dbReference>
<dbReference type="InterPro" id="IPR011006">
    <property type="entry name" value="CheY-like_superfamily"/>
</dbReference>
<evidence type="ECO:0000256" key="8">
    <source>
        <dbReference type="ARBA" id="ARBA00023012"/>
    </source>
</evidence>
<dbReference type="Pfam" id="PF00072">
    <property type="entry name" value="Response_reg"/>
    <property type="match status" value="1"/>
</dbReference>
<keyword evidence="8" id="KW-0902">Two-component regulatory system</keyword>
<dbReference type="CDD" id="cd16922">
    <property type="entry name" value="HATPase_EvgS-ArcB-TorS-like"/>
    <property type="match status" value="1"/>
</dbReference>
<evidence type="ECO:0000256" key="9">
    <source>
        <dbReference type="PROSITE-ProRule" id="PRU00169"/>
    </source>
</evidence>
<sequence>MMHFSDRTGTARSSELRQRAEEIVAGLEQKAFLGSAPDMKSLVEELNIFHIELEMQNEELRRTQTELESSRRHLADLFSYAPIGFFVLSTEGQILELNSLVKEYFGLSEQMLIKRTLDSFISPESFNTYIEARQAVISGEKKIAEADVRLRITATQQFWARLRMDIIDDLDQRKKLLLCSVRNIEREKAAEQVLINAKTELIKQVEFRTAELEVSERKYSLLLNHASDAILVSLTGTGTIVEANEQAVRLLRVSARQLIGARLDSLFSAERVHQFLALSDRSGYTGGSAVETVVFTQQGRGPSIPVEVSTALIEFEGQRFFLQILRDISERKQAEEALLQAKRRTEHANMALMTAASKAKRLAEEAREANQAKSRFLAAMSHEIRTPMNAIIGMTDIVLQTSLNEEQQRFLGIVRSSAGRLLDLINDILDLSKIEAGKFTLSPAPFCIEDSMKSICDEMQVLAEQKNLLLHFSMKGTLDHYLVGDLGHIRQILVNLIGNAVKFTDEGCVVVSVKVLDPPPIEVPNPVRVRFLISDSGPGIPKDKQQAIFEAFEQSHRGKGGTGLGLSISMQLIKLMGSIIEVKSEVGEGSCFSFILSLPTAARPGKTAATSVSSGVGPVTVKKKISATGQRLSVLLVDDVDANRVLAKYLMEQRGWRVQEAANGQEALDRLADSCYDIVLMDVEMPVMDGIEATRLLRQREATAGGHVPVIAMTAHALRGDRERLLASGMDDYVSKPLVLEDFFTAIERQLQAGA</sequence>
<dbReference type="InterPro" id="IPR036890">
    <property type="entry name" value="HATPase_C_sf"/>
</dbReference>
<feature type="domain" description="Histidine kinase" evidence="10">
    <location>
        <begin position="379"/>
        <end position="600"/>
    </location>
</feature>
<dbReference type="Gene3D" id="3.30.450.20">
    <property type="entry name" value="PAS domain"/>
    <property type="match status" value="2"/>
</dbReference>
<dbReference type="PROSITE" id="PS50113">
    <property type="entry name" value="PAC"/>
    <property type="match status" value="1"/>
</dbReference>
<dbReference type="Pfam" id="PF08448">
    <property type="entry name" value="PAS_4"/>
    <property type="match status" value="1"/>
</dbReference>
<dbReference type="InterPro" id="IPR036097">
    <property type="entry name" value="HisK_dim/P_sf"/>
</dbReference>
<dbReference type="CDD" id="cd00082">
    <property type="entry name" value="HisKA"/>
    <property type="match status" value="1"/>
</dbReference>
<evidence type="ECO:0000256" key="7">
    <source>
        <dbReference type="ARBA" id="ARBA00022840"/>
    </source>
</evidence>
<dbReference type="PANTHER" id="PTHR45339">
    <property type="entry name" value="HYBRID SIGNAL TRANSDUCTION HISTIDINE KINASE J"/>
    <property type="match status" value="1"/>
</dbReference>
<keyword evidence="4" id="KW-0808">Transferase</keyword>
<evidence type="ECO:0000256" key="5">
    <source>
        <dbReference type="ARBA" id="ARBA00022741"/>
    </source>
</evidence>
<accession>A0A521FZI2</accession>
<dbReference type="InterPro" id="IPR004358">
    <property type="entry name" value="Sig_transdc_His_kin-like_C"/>
</dbReference>
<dbReference type="SUPFAM" id="SSF52172">
    <property type="entry name" value="CheY-like"/>
    <property type="match status" value="1"/>
</dbReference>
<evidence type="ECO:0000259" key="13">
    <source>
        <dbReference type="PROSITE" id="PS50113"/>
    </source>
</evidence>
<dbReference type="Gene3D" id="3.40.50.2300">
    <property type="match status" value="1"/>
</dbReference>
<dbReference type="InterPro" id="IPR001789">
    <property type="entry name" value="Sig_transdc_resp-reg_receiver"/>
</dbReference>
<dbReference type="InterPro" id="IPR000700">
    <property type="entry name" value="PAS-assoc_C"/>
</dbReference>
<dbReference type="SMART" id="SM00388">
    <property type="entry name" value="HisKA"/>
    <property type="match status" value="1"/>
</dbReference>